<dbReference type="Pfam" id="PF01535">
    <property type="entry name" value="PPR"/>
    <property type="match status" value="5"/>
</dbReference>
<dbReference type="PANTHER" id="PTHR47926">
    <property type="entry name" value="PENTATRICOPEPTIDE REPEAT-CONTAINING PROTEIN"/>
    <property type="match status" value="1"/>
</dbReference>
<dbReference type="NCBIfam" id="TIGR00756">
    <property type="entry name" value="PPR"/>
    <property type="match status" value="3"/>
</dbReference>
<dbReference type="PROSITE" id="PS51375">
    <property type="entry name" value="PPR"/>
    <property type="match status" value="2"/>
</dbReference>
<protein>
    <submittedName>
        <fullName evidence="3">Uncharacterized protein</fullName>
    </submittedName>
</protein>
<dbReference type="InterPro" id="IPR011990">
    <property type="entry name" value="TPR-like_helical_dom_sf"/>
</dbReference>
<gene>
    <name evidence="3" type="ORF">SI8410_07010634</name>
</gene>
<dbReference type="AlphaFoldDB" id="A0A7I8KSH5"/>
<dbReference type="InterPro" id="IPR002885">
    <property type="entry name" value="PPR_rpt"/>
</dbReference>
<evidence type="ECO:0000256" key="1">
    <source>
        <dbReference type="ARBA" id="ARBA00022737"/>
    </source>
</evidence>
<feature type="repeat" description="PPR" evidence="2">
    <location>
        <begin position="172"/>
        <end position="206"/>
    </location>
</feature>
<dbReference type="PANTHER" id="PTHR47926:SF436">
    <property type="entry name" value="PENTATRICOPEPTIDE REPEAT-CONTAINING PROTEIN ELI1, CHLOROPLASTIC-LIKE ISOFORM X2"/>
    <property type="match status" value="1"/>
</dbReference>
<dbReference type="Pfam" id="PF13041">
    <property type="entry name" value="PPR_2"/>
    <property type="match status" value="1"/>
</dbReference>
<evidence type="ECO:0000313" key="3">
    <source>
        <dbReference type="EMBL" id="CAA7399964.1"/>
    </source>
</evidence>
<dbReference type="InterPro" id="IPR046960">
    <property type="entry name" value="PPR_At4g14850-like_plant"/>
</dbReference>
<reference evidence="3" key="1">
    <citation type="submission" date="2020-02" db="EMBL/GenBank/DDBJ databases">
        <authorList>
            <person name="Scholz U."/>
            <person name="Mascher M."/>
            <person name="Fiebig A."/>
        </authorList>
    </citation>
    <scope>NUCLEOTIDE SEQUENCE</scope>
</reference>
<dbReference type="GO" id="GO:0009451">
    <property type="term" value="P:RNA modification"/>
    <property type="evidence" value="ECO:0007669"/>
    <property type="project" value="InterPro"/>
</dbReference>
<sequence length="444" mass="48658">MGSNCATILILHQLWSPSTTTGKLEQVHTYLLIGDPPLHFSLFLYNSLLLAYTSSLGPSDGFSLFATKRAHFHCLNSSTIQFILKAVVKGRSLASQLHGLSFKLCLLSSSTPLRNGLLSCYFLCGTKEDARQLFDQMIQRDSISFNTMIQGYATSGDMEKAGGIFAVAPDRNPASWTAMLTGFSAAGDISTVRKLFDEMPHKDLIAWNAMISGYVQNHLPLEAMKLFVQLQAAGGPATNRILSSGRRSLREKNCCTWNATINGLAMNGMAEQALELFRRMLLQRGLSPDEVTFVGVLCACGHGGFLEEGMRHFFVTMEELRVRHLVEHYACMVDLLARRGLLGEAEELIRGMLMAPDDVVWRALLGGCRIHRKVAVAERAALGGDDCVLLANLYTAVGQWREAETPSRPAAPCSSPASCRRCRVVAASALTRVANKGMKLDIFC</sequence>
<feature type="repeat" description="PPR" evidence="2">
    <location>
        <begin position="253"/>
        <end position="288"/>
    </location>
</feature>
<keyword evidence="4" id="KW-1185">Reference proteome</keyword>
<dbReference type="OrthoDB" id="185373at2759"/>
<name>A0A7I8KSH5_SPIIN</name>
<dbReference type="GO" id="GO:0003723">
    <property type="term" value="F:RNA binding"/>
    <property type="evidence" value="ECO:0007669"/>
    <property type="project" value="InterPro"/>
</dbReference>
<dbReference type="Proteomes" id="UP000663760">
    <property type="component" value="Chromosome 7"/>
</dbReference>
<dbReference type="Gene3D" id="1.25.40.10">
    <property type="entry name" value="Tetratricopeptide repeat domain"/>
    <property type="match status" value="3"/>
</dbReference>
<organism evidence="3 4">
    <name type="scientific">Spirodela intermedia</name>
    <name type="common">Intermediate duckweed</name>
    <dbReference type="NCBI Taxonomy" id="51605"/>
    <lineage>
        <taxon>Eukaryota</taxon>
        <taxon>Viridiplantae</taxon>
        <taxon>Streptophyta</taxon>
        <taxon>Embryophyta</taxon>
        <taxon>Tracheophyta</taxon>
        <taxon>Spermatophyta</taxon>
        <taxon>Magnoliopsida</taxon>
        <taxon>Liliopsida</taxon>
        <taxon>Araceae</taxon>
        <taxon>Lemnoideae</taxon>
        <taxon>Spirodela</taxon>
    </lineage>
</organism>
<accession>A0A7I8KSH5</accession>
<evidence type="ECO:0000256" key="2">
    <source>
        <dbReference type="PROSITE-ProRule" id="PRU00708"/>
    </source>
</evidence>
<evidence type="ECO:0000313" key="4">
    <source>
        <dbReference type="Proteomes" id="UP000663760"/>
    </source>
</evidence>
<dbReference type="FunFam" id="1.25.40.10:FF:000242">
    <property type="entry name" value="Pentatricopeptide repeat-containing protein"/>
    <property type="match status" value="1"/>
</dbReference>
<proteinExistence type="predicted"/>
<dbReference type="EMBL" id="LR746270">
    <property type="protein sequence ID" value="CAA7399964.1"/>
    <property type="molecule type" value="Genomic_DNA"/>
</dbReference>
<keyword evidence="1" id="KW-0677">Repeat</keyword>